<reference evidence="1 2" key="1">
    <citation type="submission" date="2018-02" db="EMBL/GenBank/DDBJ databases">
        <title>Genome sequence of the basidiomycete white-rot fungus Phlebia centrifuga.</title>
        <authorList>
            <person name="Granchi Z."/>
            <person name="Peng M."/>
            <person name="de Vries R.P."/>
            <person name="Hilden K."/>
            <person name="Makela M.R."/>
            <person name="Grigoriev I."/>
            <person name="Riley R."/>
        </authorList>
    </citation>
    <scope>NUCLEOTIDE SEQUENCE [LARGE SCALE GENOMIC DNA]</scope>
    <source>
        <strain evidence="1 2">FBCC195</strain>
    </source>
</reference>
<evidence type="ECO:0000313" key="1">
    <source>
        <dbReference type="EMBL" id="PSR79257.1"/>
    </source>
</evidence>
<organism evidence="1 2">
    <name type="scientific">Hermanssonia centrifuga</name>
    <dbReference type="NCBI Taxonomy" id="98765"/>
    <lineage>
        <taxon>Eukaryota</taxon>
        <taxon>Fungi</taxon>
        <taxon>Dikarya</taxon>
        <taxon>Basidiomycota</taxon>
        <taxon>Agaricomycotina</taxon>
        <taxon>Agaricomycetes</taxon>
        <taxon>Polyporales</taxon>
        <taxon>Meruliaceae</taxon>
        <taxon>Hermanssonia</taxon>
    </lineage>
</organism>
<dbReference type="AlphaFoldDB" id="A0A2R6NXI8"/>
<accession>A0A2R6NXI8</accession>
<dbReference type="EMBL" id="MLYV02000705">
    <property type="protein sequence ID" value="PSR79257.1"/>
    <property type="molecule type" value="Genomic_DNA"/>
</dbReference>
<sequence length="65" mass="7072">MSSVRGGDTATDAPKRIRTAMREGVKTVARQSLGTWKRVEKKGSNNAERNEGIASRVDVTVEVRG</sequence>
<proteinExistence type="predicted"/>
<evidence type="ECO:0000313" key="2">
    <source>
        <dbReference type="Proteomes" id="UP000186601"/>
    </source>
</evidence>
<dbReference type="Proteomes" id="UP000186601">
    <property type="component" value="Unassembled WGS sequence"/>
</dbReference>
<name>A0A2R6NXI8_9APHY</name>
<protein>
    <submittedName>
        <fullName evidence="1">Uncharacterized protein</fullName>
    </submittedName>
</protein>
<gene>
    <name evidence="1" type="ORF">PHLCEN_2v7115</name>
</gene>
<comment type="caution">
    <text evidence="1">The sequence shown here is derived from an EMBL/GenBank/DDBJ whole genome shotgun (WGS) entry which is preliminary data.</text>
</comment>
<keyword evidence="2" id="KW-1185">Reference proteome</keyword>